<evidence type="ECO:0000256" key="5">
    <source>
        <dbReference type="ARBA" id="ARBA00022692"/>
    </source>
</evidence>
<keyword evidence="14" id="KW-1185">Reference proteome</keyword>
<dbReference type="Proteomes" id="UP000011668">
    <property type="component" value="Unassembled WGS sequence"/>
</dbReference>
<accession>L8WL33</accession>
<keyword evidence="6 12" id="KW-1133">Transmembrane helix</keyword>
<name>L8WL33_THACA</name>
<comment type="similarity">
    <text evidence="3">Belongs to the CNEP1R1 family.</text>
</comment>
<sequence>MMVNEFILVRGSDSAGSERLEVASPSCEYKRHQGANLLTSGVQASANEFLYIEMVALSQIQLVLYLYGSKVKRDSCTTNLASGIPIKQSHSLLVLNIGHVPYSGRGTAISRMPARSTPPPYNRSGFQPPNNATTFKDLLHFEERLKINAAMLKKRKRKYQGESVGYHLMTREMTSLPVMSPVNLIVPHFDNRARIPLIAWWLDQPESTVPHITTPLNPHPYIIPGLWLVSVTTLVLFFASGLYSEKISYANRCVYYQSWSGLLDPVHYQRYVPQANRALRNFNLHLNVRTQPISPPAPFKYLFPRPTTATSPTTAQPLRKGVIKKAQLNPIPPTNNPRGELIFSNRVDRSFREAYERYRSVWERKREEHLAANRRSWFGWLWLISNKPIPVGPPGKDRGRTTPTPGSSRTPSRRSSPAGGVRKNRTRTPELPSSPLAQTESGGRTSRPSLTTVPEVGVPDVVFPTLGRPPSFSGEEGDESIELVRNRTESFSFLLQRHDSLNSP</sequence>
<comment type="caution">
    <text evidence="13">The sequence shown here is derived from an EMBL/GenBank/DDBJ whole genome shotgun (WGS) entry which is preliminary data.</text>
</comment>
<evidence type="ECO:0000256" key="6">
    <source>
        <dbReference type="ARBA" id="ARBA00022989"/>
    </source>
</evidence>
<evidence type="ECO:0000256" key="1">
    <source>
        <dbReference type="ARBA" id="ARBA00004232"/>
    </source>
</evidence>
<dbReference type="GO" id="GO:0006629">
    <property type="term" value="P:lipid metabolic process"/>
    <property type="evidence" value="ECO:0007669"/>
    <property type="project" value="UniProtKB-KW"/>
</dbReference>
<evidence type="ECO:0000256" key="8">
    <source>
        <dbReference type="ARBA" id="ARBA00023136"/>
    </source>
</evidence>
<evidence type="ECO:0000256" key="10">
    <source>
        <dbReference type="ARBA" id="ARBA00030458"/>
    </source>
</evidence>
<evidence type="ECO:0000256" key="3">
    <source>
        <dbReference type="ARBA" id="ARBA00010998"/>
    </source>
</evidence>
<dbReference type="GO" id="GO:0031965">
    <property type="term" value="C:nuclear membrane"/>
    <property type="evidence" value="ECO:0007669"/>
    <property type="project" value="UniProtKB-SubCell"/>
</dbReference>
<dbReference type="GO" id="GO:0071595">
    <property type="term" value="C:Nem1-Spo7 phosphatase complex"/>
    <property type="evidence" value="ECO:0007669"/>
    <property type="project" value="InterPro"/>
</dbReference>
<protein>
    <recommendedName>
        <fullName evidence="10">Transmembrane protein 188</fullName>
    </recommendedName>
</protein>
<keyword evidence="9" id="KW-0539">Nucleus</keyword>
<dbReference type="InterPro" id="IPR019168">
    <property type="entry name" value="NEP1-R1"/>
</dbReference>
<dbReference type="AlphaFoldDB" id="L8WL33"/>
<dbReference type="STRING" id="983506.L8WL33"/>
<gene>
    <name evidence="13" type="ORF">AG1IA_08512</name>
</gene>
<dbReference type="Pfam" id="PF03907">
    <property type="entry name" value="Spo7"/>
    <property type="match status" value="1"/>
</dbReference>
<feature type="region of interest" description="Disordered" evidence="11">
    <location>
        <begin position="389"/>
        <end position="481"/>
    </location>
</feature>
<dbReference type="EMBL" id="AFRT01002634">
    <property type="protein sequence ID" value="ELU37452.1"/>
    <property type="molecule type" value="Genomic_DNA"/>
</dbReference>
<evidence type="ECO:0000313" key="14">
    <source>
        <dbReference type="Proteomes" id="UP000011668"/>
    </source>
</evidence>
<keyword evidence="7" id="KW-0443">Lipid metabolism</keyword>
<dbReference type="HOGENOM" id="CLU_041822_0_0_1"/>
<evidence type="ECO:0000256" key="9">
    <source>
        <dbReference type="ARBA" id="ARBA00023242"/>
    </source>
</evidence>
<feature type="compositionally biased region" description="Low complexity" evidence="11">
    <location>
        <begin position="401"/>
        <end position="420"/>
    </location>
</feature>
<dbReference type="GO" id="GO:0005737">
    <property type="term" value="C:cytoplasm"/>
    <property type="evidence" value="ECO:0007669"/>
    <property type="project" value="UniProtKB-SubCell"/>
</dbReference>
<feature type="compositionally biased region" description="Polar residues" evidence="11">
    <location>
        <begin position="435"/>
        <end position="452"/>
    </location>
</feature>
<keyword evidence="8 12" id="KW-0472">Membrane</keyword>
<evidence type="ECO:0000313" key="13">
    <source>
        <dbReference type="EMBL" id="ELU37452.1"/>
    </source>
</evidence>
<evidence type="ECO:0000256" key="7">
    <source>
        <dbReference type="ARBA" id="ARBA00023098"/>
    </source>
</evidence>
<evidence type="ECO:0000256" key="11">
    <source>
        <dbReference type="SAM" id="MobiDB-lite"/>
    </source>
</evidence>
<dbReference type="InterPro" id="IPR005605">
    <property type="entry name" value="Spo7"/>
</dbReference>
<reference evidence="13 14" key="1">
    <citation type="journal article" date="2013" name="Nat. Commun.">
        <title>The evolution and pathogenic mechanisms of the rice sheath blight pathogen.</title>
        <authorList>
            <person name="Zheng A."/>
            <person name="Lin R."/>
            <person name="Xu L."/>
            <person name="Qin P."/>
            <person name="Tang C."/>
            <person name="Ai P."/>
            <person name="Zhang D."/>
            <person name="Liu Y."/>
            <person name="Sun Z."/>
            <person name="Feng H."/>
            <person name="Wang Y."/>
            <person name="Chen Y."/>
            <person name="Liang X."/>
            <person name="Fu R."/>
            <person name="Li Q."/>
            <person name="Zhang J."/>
            <person name="Yu X."/>
            <person name="Xie Z."/>
            <person name="Ding L."/>
            <person name="Guan P."/>
            <person name="Tang J."/>
            <person name="Liang Y."/>
            <person name="Wang S."/>
            <person name="Deng Q."/>
            <person name="Li S."/>
            <person name="Zhu J."/>
            <person name="Wang L."/>
            <person name="Liu H."/>
            <person name="Li P."/>
        </authorList>
    </citation>
    <scope>NUCLEOTIDE SEQUENCE [LARGE SCALE GENOMIC DNA]</scope>
    <source>
        <strain evidence="14">AG-1 IA</strain>
    </source>
</reference>
<proteinExistence type="inferred from homology"/>
<comment type="subcellular location">
    <subcellularLocation>
        <location evidence="2">Cytoplasm</location>
    </subcellularLocation>
    <subcellularLocation>
        <location evidence="1">Nucleus membrane</location>
        <topology evidence="1">Multi-pass membrane protein</topology>
    </subcellularLocation>
</comment>
<feature type="transmembrane region" description="Helical" evidence="12">
    <location>
        <begin position="221"/>
        <end position="243"/>
    </location>
</feature>
<evidence type="ECO:0000256" key="2">
    <source>
        <dbReference type="ARBA" id="ARBA00004496"/>
    </source>
</evidence>
<keyword evidence="5 12" id="KW-0812">Transmembrane</keyword>
<keyword evidence="4" id="KW-0963">Cytoplasm</keyword>
<dbReference type="PANTHER" id="PTHR20996">
    <property type="entry name" value="NUCLEAR ENVELOPE PHOSPHATASE-REGULATORY SUBUNIT 1"/>
    <property type="match status" value="1"/>
</dbReference>
<dbReference type="OrthoDB" id="5599171at2759"/>
<organism evidence="13 14">
    <name type="scientific">Thanatephorus cucumeris (strain AG1-IA)</name>
    <name type="common">Rice sheath blight fungus</name>
    <name type="synonym">Rhizoctonia solani</name>
    <dbReference type="NCBI Taxonomy" id="983506"/>
    <lineage>
        <taxon>Eukaryota</taxon>
        <taxon>Fungi</taxon>
        <taxon>Dikarya</taxon>
        <taxon>Basidiomycota</taxon>
        <taxon>Agaricomycotina</taxon>
        <taxon>Agaricomycetes</taxon>
        <taxon>Cantharellales</taxon>
        <taxon>Ceratobasidiaceae</taxon>
        <taxon>Rhizoctonia</taxon>
        <taxon>Rhizoctonia solani AG-1</taxon>
    </lineage>
</organism>
<dbReference type="PANTHER" id="PTHR20996:SF1">
    <property type="entry name" value="NUCLEAR ENVELOPE PHOSPHATASE-REGULATORY SUBUNIT 1"/>
    <property type="match status" value="1"/>
</dbReference>
<evidence type="ECO:0000256" key="4">
    <source>
        <dbReference type="ARBA" id="ARBA00022490"/>
    </source>
</evidence>
<dbReference type="GO" id="GO:0019888">
    <property type="term" value="F:protein phosphatase regulator activity"/>
    <property type="evidence" value="ECO:0007669"/>
    <property type="project" value="InterPro"/>
</dbReference>
<evidence type="ECO:0000256" key="12">
    <source>
        <dbReference type="SAM" id="Phobius"/>
    </source>
</evidence>